<evidence type="ECO:0000256" key="1">
    <source>
        <dbReference type="SAM" id="Coils"/>
    </source>
</evidence>
<feature type="region of interest" description="Disordered" evidence="2">
    <location>
        <begin position="50"/>
        <end position="79"/>
    </location>
</feature>
<dbReference type="AlphaFoldDB" id="A0A0G1PKG7"/>
<reference evidence="3 4" key="1">
    <citation type="journal article" date="2015" name="Nature">
        <title>rRNA introns, odd ribosomes, and small enigmatic genomes across a large radiation of phyla.</title>
        <authorList>
            <person name="Brown C.T."/>
            <person name="Hug L.A."/>
            <person name="Thomas B.C."/>
            <person name="Sharon I."/>
            <person name="Castelle C.J."/>
            <person name="Singh A."/>
            <person name="Wilkins M.J."/>
            <person name="Williams K.H."/>
            <person name="Banfield J.F."/>
        </authorList>
    </citation>
    <scope>NUCLEOTIDE SEQUENCE [LARGE SCALE GENOMIC DNA]</scope>
</reference>
<accession>A0A0G1PKG7</accession>
<sequence>MYENVQLTKLDFFAKLVTVLSLNSSDNVGVRQNINTMGFLERFKAARSEQQETKGLQGADTAGKEAEARGQQTRESAGEYLAQKSREAQKFAKDVIQGAKDRAKGLWNKITSTGSTIRRGVGSALDRAIGTPGLVMDIASAGKQAAGETITAGTENVKGVVKEIGSTLAENLPKVAGDVEGMIRGGVKRGSETLQGIATGIEGGATELVGAASEKAKQMKDAILLALQSALSPERLMNVNPDNIEQLANTLVMQGVDAASDRGKQIVEGIKNRWDKGVGKVVEGAGAVLEGFGELTTVIETKVTDAKDRLVDRAVSAKNKFMGWWNKSRIQEARINNLEQQNAELVAKLDHMNALLDEMAAARKAAPKRARASKRDIIE</sequence>
<evidence type="ECO:0000256" key="2">
    <source>
        <dbReference type="SAM" id="MobiDB-lite"/>
    </source>
</evidence>
<evidence type="ECO:0000313" key="3">
    <source>
        <dbReference type="EMBL" id="KKU33167.1"/>
    </source>
</evidence>
<gene>
    <name evidence="3" type="ORF">UX45_C0011G0003</name>
</gene>
<dbReference type="EMBL" id="LCMG01000011">
    <property type="protein sequence ID" value="KKU33167.1"/>
    <property type="molecule type" value="Genomic_DNA"/>
</dbReference>
<evidence type="ECO:0000313" key="4">
    <source>
        <dbReference type="Proteomes" id="UP000034705"/>
    </source>
</evidence>
<comment type="caution">
    <text evidence="3">The sequence shown here is derived from an EMBL/GenBank/DDBJ whole genome shotgun (WGS) entry which is preliminary data.</text>
</comment>
<organism evidence="3 4">
    <name type="scientific">Candidatus Uhrbacteria bacterium GW2011_GWF2_46_218</name>
    <dbReference type="NCBI Taxonomy" id="1619001"/>
    <lineage>
        <taxon>Bacteria</taxon>
        <taxon>Candidatus Uhriibacteriota</taxon>
    </lineage>
</organism>
<proteinExistence type="predicted"/>
<feature type="coiled-coil region" evidence="1">
    <location>
        <begin position="328"/>
        <end position="355"/>
    </location>
</feature>
<keyword evidence="1" id="KW-0175">Coiled coil</keyword>
<name>A0A0G1PKG7_9BACT</name>
<dbReference type="Proteomes" id="UP000034705">
    <property type="component" value="Unassembled WGS sequence"/>
</dbReference>
<protein>
    <submittedName>
        <fullName evidence="3">Uncharacterized protein</fullName>
    </submittedName>
</protein>